<dbReference type="EMBL" id="CP032485">
    <property type="protein sequence ID" value="QDH24474.1"/>
    <property type="molecule type" value="Genomic_DNA"/>
</dbReference>
<accession>A0A4Y6V544</accession>
<dbReference type="Gene3D" id="2.170.16.10">
    <property type="entry name" value="Hedgehog/Intein (Hint) domain"/>
    <property type="match status" value="1"/>
</dbReference>
<dbReference type="AlphaFoldDB" id="A0A4Y6V544"/>
<dbReference type="InterPro" id="IPR012332">
    <property type="entry name" value="Autotransporter_pectin_lyase_C"/>
</dbReference>
<proteinExistence type="predicted"/>
<dbReference type="OrthoDB" id="7284755at2"/>
<dbReference type="InterPro" id="IPR028992">
    <property type="entry name" value="Hedgehog/Intein_dom"/>
</dbReference>
<dbReference type="Pfam" id="PF13403">
    <property type="entry name" value="Hint_2"/>
    <property type="match status" value="1"/>
</dbReference>
<dbReference type="SUPFAM" id="SSF51294">
    <property type="entry name" value="Hedgehog/intein (Hint) domain"/>
    <property type="match status" value="1"/>
</dbReference>
<name>A0A4Y6V544_9PROT</name>
<evidence type="ECO:0000259" key="1">
    <source>
        <dbReference type="Pfam" id="PF13403"/>
    </source>
</evidence>
<dbReference type="Proteomes" id="UP000317214">
    <property type="component" value="Chromosome"/>
</dbReference>
<sequence length="578" mass="63447">MANKTIVVNGVTYQFIGNEYYSGYTLSSTDQTTNLYLEGGTGTSQGAKGSGALLRLSGTQSVSNVIVNSSASVNVGGSATLNNVTLENNGFVQAFRGAKISGGEVKNGGILSIQSGSIVSGVKFDNGSILTIHINSKNFVNTSIQNLDIQQGTIISVIDDSGNALSLGAKIETVNGKKTLYLDTDQGSSNNHQIVIGLNSNSTFSDQSNFSRYNRTDPYSQPYSSSYQELIVCFLAGTEIQTPTGTALVEELKVGDLVNVCDHGEIITDRILWAGKASCEINRDLPDDQAGYPVRILKDAISENIPYQDLLVTAEHCLFFDGKFVPVRMLVNGRSIFYDKSFSSYEYYHIETLKHSVIMANGALTESYLDTGNRSSFRSGNIFFLGHNAKSWEMDAAAPLSTDRSTVEPLFLDLKTRAEKKSFPLQSPEQQLTHEPMLSLLTDTGSYLEPIRTSNGHHVFIITSDVRSVRILSRASRPCDVMGPYWDDRRLLGVAISAAHIFEWNRKTHITSYQTLDTLEGWHTLEADTTTRWTSGNAVLPLERNHPEEQAILSLKIQPGTYLIDDAERPTMHERLTA</sequence>
<evidence type="ECO:0000313" key="2">
    <source>
        <dbReference type="EMBL" id="QDH24474.1"/>
    </source>
</evidence>
<gene>
    <name evidence="2" type="ORF">D5366_03580</name>
</gene>
<dbReference type="InterPro" id="IPR036844">
    <property type="entry name" value="Hint_dom_sf"/>
</dbReference>
<reference evidence="2 3" key="1">
    <citation type="submission" date="2018-09" db="EMBL/GenBank/DDBJ databases">
        <title>The complete genome sequence of Neokomagataea tanensis NBRC 106556(T).</title>
        <authorList>
            <person name="Chua K.-O."/>
            <person name="See-Too W.-S."/>
            <person name="Hong K.-W."/>
            <person name="Yin W.-F."/>
            <person name="Chan K.-G."/>
        </authorList>
    </citation>
    <scope>NUCLEOTIDE SEQUENCE [LARGE SCALE GENOMIC DNA]</scope>
    <source>
        <strain evidence="3">AH13 \ NBRC 106556</strain>
    </source>
</reference>
<dbReference type="KEGG" id="ntn:D5366_03580"/>
<dbReference type="RefSeq" id="WP_141492319.1">
    <property type="nucleotide sequence ID" value="NZ_CP032485.1"/>
</dbReference>
<dbReference type="Gene3D" id="2.160.20.20">
    <property type="match status" value="1"/>
</dbReference>
<organism evidence="2 3">
    <name type="scientific">Neokomagataea tanensis</name>
    <dbReference type="NCBI Taxonomy" id="661191"/>
    <lineage>
        <taxon>Bacteria</taxon>
        <taxon>Pseudomonadati</taxon>
        <taxon>Pseudomonadota</taxon>
        <taxon>Alphaproteobacteria</taxon>
        <taxon>Acetobacterales</taxon>
        <taxon>Acetobacteraceae</taxon>
        <taxon>Neokomagataea</taxon>
    </lineage>
</organism>
<evidence type="ECO:0000313" key="3">
    <source>
        <dbReference type="Proteomes" id="UP000317214"/>
    </source>
</evidence>
<feature type="domain" description="Hedgehog/Intein (Hint)" evidence="1">
    <location>
        <begin position="232"/>
        <end position="371"/>
    </location>
</feature>
<keyword evidence="3" id="KW-1185">Reference proteome</keyword>
<protein>
    <recommendedName>
        <fullName evidence="1">Hedgehog/Intein (Hint) domain-containing protein</fullName>
    </recommendedName>
</protein>